<evidence type="ECO:0000313" key="3">
    <source>
        <dbReference type="Proteomes" id="UP001501310"/>
    </source>
</evidence>
<feature type="region of interest" description="Disordered" evidence="1">
    <location>
        <begin position="1"/>
        <end position="23"/>
    </location>
</feature>
<sequence>MASDPKIGFDIRVGDFPDPSEDSATLTAKAERCRRLAAGISDKQASDVLTGMARGYQDAAERLKGANPTV</sequence>
<reference evidence="3" key="1">
    <citation type="journal article" date="2019" name="Int. J. Syst. Evol. Microbiol.">
        <title>The Global Catalogue of Microorganisms (GCM) 10K type strain sequencing project: providing services to taxonomists for standard genome sequencing and annotation.</title>
        <authorList>
            <consortium name="The Broad Institute Genomics Platform"/>
            <consortium name="The Broad Institute Genome Sequencing Center for Infectious Disease"/>
            <person name="Wu L."/>
            <person name="Ma J."/>
        </authorList>
    </citation>
    <scope>NUCLEOTIDE SEQUENCE [LARGE SCALE GENOMIC DNA]</scope>
    <source>
        <strain evidence="3">JCM 16603</strain>
    </source>
</reference>
<keyword evidence="3" id="KW-1185">Reference proteome</keyword>
<comment type="caution">
    <text evidence="2">The sequence shown here is derived from an EMBL/GenBank/DDBJ whole genome shotgun (WGS) entry which is preliminary data.</text>
</comment>
<dbReference type="EMBL" id="BAAAZD010000002">
    <property type="protein sequence ID" value="GAA4008681.1"/>
    <property type="molecule type" value="Genomic_DNA"/>
</dbReference>
<protein>
    <recommendedName>
        <fullName evidence="4">ESX-1 secretion-associated protein</fullName>
    </recommendedName>
</protein>
<gene>
    <name evidence="2" type="ORF">GCM10022211_22900</name>
</gene>
<dbReference type="Proteomes" id="UP001501310">
    <property type="component" value="Unassembled WGS sequence"/>
</dbReference>
<evidence type="ECO:0008006" key="4">
    <source>
        <dbReference type="Google" id="ProtNLM"/>
    </source>
</evidence>
<name>A0ABP7SA97_9SPHN</name>
<evidence type="ECO:0000256" key="1">
    <source>
        <dbReference type="SAM" id="MobiDB-lite"/>
    </source>
</evidence>
<organism evidence="2 3">
    <name type="scientific">Sphingomonas humi</name>
    <dbReference type="NCBI Taxonomy" id="335630"/>
    <lineage>
        <taxon>Bacteria</taxon>
        <taxon>Pseudomonadati</taxon>
        <taxon>Pseudomonadota</taxon>
        <taxon>Alphaproteobacteria</taxon>
        <taxon>Sphingomonadales</taxon>
        <taxon>Sphingomonadaceae</taxon>
        <taxon>Sphingomonas</taxon>
    </lineage>
</organism>
<accession>A0ABP7SA97</accession>
<proteinExistence type="predicted"/>
<evidence type="ECO:0000313" key="2">
    <source>
        <dbReference type="EMBL" id="GAA4008681.1"/>
    </source>
</evidence>